<proteinExistence type="predicted"/>
<feature type="compositionally biased region" description="Basic and acidic residues" evidence="1">
    <location>
        <begin position="58"/>
        <end position="79"/>
    </location>
</feature>
<dbReference type="VEuPathDB" id="FungiDB:P170DRAFT_372530"/>
<accession>A0A2I2GM29</accession>
<protein>
    <recommendedName>
        <fullName evidence="4">Tachykinin family protein</fullName>
    </recommendedName>
</protein>
<gene>
    <name evidence="2" type="ORF">P170DRAFT_372530</name>
</gene>
<name>A0A2I2GM29_9EURO</name>
<dbReference type="EMBL" id="MSFO01000001">
    <property type="protein sequence ID" value="PLB53933.1"/>
    <property type="molecule type" value="Genomic_DNA"/>
</dbReference>
<dbReference type="Proteomes" id="UP000234275">
    <property type="component" value="Unassembled WGS sequence"/>
</dbReference>
<evidence type="ECO:0000313" key="3">
    <source>
        <dbReference type="Proteomes" id="UP000234275"/>
    </source>
</evidence>
<dbReference type="AlphaFoldDB" id="A0A2I2GM29"/>
<comment type="caution">
    <text evidence="2">The sequence shown here is derived from an EMBL/GenBank/DDBJ whole genome shotgun (WGS) entry which is preliminary data.</text>
</comment>
<organism evidence="2 3">
    <name type="scientific">Aspergillus steynii IBT 23096</name>
    <dbReference type="NCBI Taxonomy" id="1392250"/>
    <lineage>
        <taxon>Eukaryota</taxon>
        <taxon>Fungi</taxon>
        <taxon>Dikarya</taxon>
        <taxon>Ascomycota</taxon>
        <taxon>Pezizomycotina</taxon>
        <taxon>Eurotiomycetes</taxon>
        <taxon>Eurotiomycetidae</taxon>
        <taxon>Eurotiales</taxon>
        <taxon>Aspergillaceae</taxon>
        <taxon>Aspergillus</taxon>
        <taxon>Aspergillus subgen. Circumdati</taxon>
    </lineage>
</organism>
<sequence>MFIPYTGPSSNKDASTRRAVNAFIAADAGAKRRLRKGESTVKKATGTLQWVQVPGSRDPLESSDETRKDRRRSRTDSSRRPLSVRKPLGGGRFYPIEGIGSKGPLTLHALSHYFDILLPHDANALGLGEAARGSYTSGLLSWASQHDVILHGLSAFTLCSVESQDSTGATSRAILYHRNRLLGDLHERLSRRQVDDVLIQAICLLIPVDDYLGYVEYGPVHLKGLRDVVQIRGGFDEVGSSDANAFGKNLRMSMLVVTSMVEFHLQTNISDESLETLMQSEITLQHPREMLARISNLPSGFRKLFLSGYVSDEIFGIVESYALWRSKVQDMDTTSRETWRYSSSCSLNNLEKCIVVALACLADDISAMGTHPAALIFRKPKQRAQVLATVSELWKQPALIDCMIWMCTVISTPRNKLLFCQDAQRQLLKKSIQYRSPSHNWGQVQAVLELFMYDSARESNWKEAWSWALNDLGSVGKETLVCIPRLAKQPSNRFEACPASA</sequence>
<dbReference type="GeneID" id="36552904"/>
<keyword evidence="3" id="KW-1185">Reference proteome</keyword>
<evidence type="ECO:0008006" key="4">
    <source>
        <dbReference type="Google" id="ProtNLM"/>
    </source>
</evidence>
<dbReference type="RefSeq" id="XP_024709235.1">
    <property type="nucleotide sequence ID" value="XM_024845204.1"/>
</dbReference>
<evidence type="ECO:0000313" key="2">
    <source>
        <dbReference type="EMBL" id="PLB53933.1"/>
    </source>
</evidence>
<reference evidence="2 3" key="1">
    <citation type="submission" date="2016-12" db="EMBL/GenBank/DDBJ databases">
        <title>The genomes of Aspergillus section Nigri reveals drivers in fungal speciation.</title>
        <authorList>
            <consortium name="DOE Joint Genome Institute"/>
            <person name="Vesth T.C."/>
            <person name="Nybo J."/>
            <person name="Theobald S."/>
            <person name="Brandl J."/>
            <person name="Frisvad J.C."/>
            <person name="Nielsen K.F."/>
            <person name="Lyhne E.K."/>
            <person name="Kogle M.E."/>
            <person name="Kuo A."/>
            <person name="Riley R."/>
            <person name="Clum A."/>
            <person name="Nolan M."/>
            <person name="Lipzen A."/>
            <person name="Salamov A."/>
            <person name="Henrissat B."/>
            <person name="Wiebenga A."/>
            <person name="De Vries R.P."/>
            <person name="Grigoriev I.V."/>
            <person name="Mortensen U.H."/>
            <person name="Andersen M.R."/>
            <person name="Baker S.E."/>
        </authorList>
    </citation>
    <scope>NUCLEOTIDE SEQUENCE [LARGE SCALE GENOMIC DNA]</scope>
    <source>
        <strain evidence="2 3">IBT 23096</strain>
    </source>
</reference>
<dbReference type="OrthoDB" id="3469225at2759"/>
<dbReference type="STRING" id="1392250.A0A2I2GM29"/>
<feature type="region of interest" description="Disordered" evidence="1">
    <location>
        <begin position="52"/>
        <end position="86"/>
    </location>
</feature>
<evidence type="ECO:0000256" key="1">
    <source>
        <dbReference type="SAM" id="MobiDB-lite"/>
    </source>
</evidence>